<evidence type="ECO:0000313" key="2">
    <source>
        <dbReference type="EMBL" id="ORY48621.1"/>
    </source>
</evidence>
<protein>
    <recommendedName>
        <fullName evidence="4">Extracellular membrane protein CFEM domain-containing protein</fullName>
    </recommendedName>
</protein>
<organism evidence="2 3">
    <name type="scientific">Rhizoclosmatium globosum</name>
    <dbReference type="NCBI Taxonomy" id="329046"/>
    <lineage>
        <taxon>Eukaryota</taxon>
        <taxon>Fungi</taxon>
        <taxon>Fungi incertae sedis</taxon>
        <taxon>Chytridiomycota</taxon>
        <taxon>Chytridiomycota incertae sedis</taxon>
        <taxon>Chytridiomycetes</taxon>
        <taxon>Chytridiales</taxon>
        <taxon>Chytriomycetaceae</taxon>
        <taxon>Rhizoclosmatium</taxon>
    </lineage>
</organism>
<evidence type="ECO:0000313" key="3">
    <source>
        <dbReference type="Proteomes" id="UP000193642"/>
    </source>
</evidence>
<dbReference type="AlphaFoldDB" id="A0A1Y2CNM0"/>
<feature type="non-terminal residue" evidence="2">
    <location>
        <position position="128"/>
    </location>
</feature>
<sequence length="128" mass="13170">MHVLSLAIAATAVFAQTSPTMPSQACMDDLKAVSAISTQCTTGLNITVTNSAQAQALSDSVLKCFCTGSNNDALNKFFVDCAQGSGASQASITQSFQQFKDGCSKYKASDAAVVVPALTVAAVMMSLM</sequence>
<dbReference type="OrthoDB" id="10314555at2759"/>
<comment type="caution">
    <text evidence="2">The sequence shown here is derived from an EMBL/GenBank/DDBJ whole genome shotgun (WGS) entry which is preliminary data.</text>
</comment>
<accession>A0A1Y2CNM0</accession>
<name>A0A1Y2CNM0_9FUNG</name>
<dbReference type="Proteomes" id="UP000193642">
    <property type="component" value="Unassembled WGS sequence"/>
</dbReference>
<feature type="signal peptide" evidence="1">
    <location>
        <begin position="1"/>
        <end position="15"/>
    </location>
</feature>
<proteinExistence type="predicted"/>
<gene>
    <name evidence="2" type="ORF">BCR33DRAFT_714362</name>
</gene>
<dbReference type="EMBL" id="MCGO01000011">
    <property type="protein sequence ID" value="ORY48621.1"/>
    <property type="molecule type" value="Genomic_DNA"/>
</dbReference>
<keyword evidence="3" id="KW-1185">Reference proteome</keyword>
<evidence type="ECO:0008006" key="4">
    <source>
        <dbReference type="Google" id="ProtNLM"/>
    </source>
</evidence>
<evidence type="ECO:0000256" key="1">
    <source>
        <dbReference type="SAM" id="SignalP"/>
    </source>
</evidence>
<keyword evidence="1" id="KW-0732">Signal</keyword>
<reference evidence="2 3" key="1">
    <citation type="submission" date="2016-07" db="EMBL/GenBank/DDBJ databases">
        <title>Pervasive Adenine N6-methylation of Active Genes in Fungi.</title>
        <authorList>
            <consortium name="DOE Joint Genome Institute"/>
            <person name="Mondo S.J."/>
            <person name="Dannebaum R.O."/>
            <person name="Kuo R.C."/>
            <person name="Labutti K."/>
            <person name="Haridas S."/>
            <person name="Kuo A."/>
            <person name="Salamov A."/>
            <person name="Ahrendt S.R."/>
            <person name="Lipzen A."/>
            <person name="Sullivan W."/>
            <person name="Andreopoulos W.B."/>
            <person name="Clum A."/>
            <person name="Lindquist E."/>
            <person name="Daum C."/>
            <person name="Ramamoorthy G.K."/>
            <person name="Gryganskyi A."/>
            <person name="Culley D."/>
            <person name="Magnuson J.K."/>
            <person name="James T.Y."/>
            <person name="O'Malley M.A."/>
            <person name="Stajich J.E."/>
            <person name="Spatafora J.W."/>
            <person name="Visel A."/>
            <person name="Grigoriev I.V."/>
        </authorList>
    </citation>
    <scope>NUCLEOTIDE SEQUENCE [LARGE SCALE GENOMIC DNA]</scope>
    <source>
        <strain evidence="2 3">JEL800</strain>
    </source>
</reference>
<feature type="chain" id="PRO_5012146774" description="Extracellular membrane protein CFEM domain-containing protein" evidence="1">
    <location>
        <begin position="16"/>
        <end position="128"/>
    </location>
</feature>